<dbReference type="Pfam" id="PF20434">
    <property type="entry name" value="BD-FAE"/>
    <property type="match status" value="1"/>
</dbReference>
<dbReference type="PANTHER" id="PTHR48081:SF6">
    <property type="entry name" value="PEPTIDASE S9 PROLYL OLIGOPEPTIDASE CATALYTIC DOMAIN-CONTAINING PROTEIN"/>
    <property type="match status" value="1"/>
</dbReference>
<gene>
    <name evidence="3" type="ORF">J2S02_000354</name>
</gene>
<protein>
    <submittedName>
        <fullName evidence="3">Acetyl esterase/lipase</fullName>
    </submittedName>
</protein>
<dbReference type="InterPro" id="IPR029058">
    <property type="entry name" value="AB_hydrolase_fold"/>
</dbReference>
<evidence type="ECO:0000256" key="1">
    <source>
        <dbReference type="ARBA" id="ARBA00022801"/>
    </source>
</evidence>
<dbReference type="InterPro" id="IPR049492">
    <property type="entry name" value="BD-FAE-like_dom"/>
</dbReference>
<organism evidence="3 4">
    <name type="scientific">Metabacillus niabensis</name>
    <dbReference type="NCBI Taxonomy" id="324854"/>
    <lineage>
        <taxon>Bacteria</taxon>
        <taxon>Bacillati</taxon>
        <taxon>Bacillota</taxon>
        <taxon>Bacilli</taxon>
        <taxon>Bacillales</taxon>
        <taxon>Bacillaceae</taxon>
        <taxon>Metabacillus</taxon>
    </lineage>
</organism>
<dbReference type="RefSeq" id="WP_174880237.1">
    <property type="nucleotide sequence ID" value="NZ_CADEPK010000120.1"/>
</dbReference>
<feature type="domain" description="BD-FAE-like" evidence="2">
    <location>
        <begin position="31"/>
        <end position="218"/>
    </location>
</feature>
<keyword evidence="4" id="KW-1185">Reference proteome</keyword>
<comment type="caution">
    <text evidence="3">The sequence shown here is derived from an EMBL/GenBank/DDBJ whole genome shotgun (WGS) entry which is preliminary data.</text>
</comment>
<evidence type="ECO:0000259" key="2">
    <source>
        <dbReference type="Pfam" id="PF20434"/>
    </source>
</evidence>
<keyword evidence="1" id="KW-0378">Hydrolase</keyword>
<dbReference type="Proteomes" id="UP001232245">
    <property type="component" value="Unassembled WGS sequence"/>
</dbReference>
<sequence>MIHKLWPDNVPYNQGENGEEEPIITAYLLEKQEKHGAIIVCPGGGYARRADHEGEPVAKWLNRLGISAFVLNYRVAPYKHPVPLHDLQRAIRYVRYHAEKWNLDKQKIGILGFSAGGHLVSTAATQFDSGNKNASDLIERESSKPDLAVLCYPVISFMESYHEGSIINLLGENASTDQRLLLSSERNVSEATPPIFLWHTADDAAVPVENSLMFAQALSKQKVPFEMHIFPSGRHGLGLAEEVPIVNKWTDLCQAWLSKQGFGLN</sequence>
<proteinExistence type="predicted"/>
<evidence type="ECO:0000313" key="4">
    <source>
        <dbReference type="Proteomes" id="UP001232245"/>
    </source>
</evidence>
<dbReference type="Gene3D" id="3.40.50.1820">
    <property type="entry name" value="alpha/beta hydrolase"/>
    <property type="match status" value="1"/>
</dbReference>
<reference evidence="3 4" key="1">
    <citation type="submission" date="2023-07" db="EMBL/GenBank/DDBJ databases">
        <title>Genomic Encyclopedia of Type Strains, Phase IV (KMG-IV): sequencing the most valuable type-strain genomes for metagenomic binning, comparative biology and taxonomic classification.</title>
        <authorList>
            <person name="Goeker M."/>
        </authorList>
    </citation>
    <scope>NUCLEOTIDE SEQUENCE [LARGE SCALE GENOMIC DNA]</scope>
    <source>
        <strain evidence="3 4">DSM 17723</strain>
    </source>
</reference>
<accession>A0ABT9YWQ3</accession>
<evidence type="ECO:0000313" key="3">
    <source>
        <dbReference type="EMBL" id="MDQ0224032.1"/>
    </source>
</evidence>
<dbReference type="PANTHER" id="PTHR48081">
    <property type="entry name" value="AB HYDROLASE SUPERFAMILY PROTEIN C4A8.06C"/>
    <property type="match status" value="1"/>
</dbReference>
<dbReference type="InterPro" id="IPR050300">
    <property type="entry name" value="GDXG_lipolytic_enzyme"/>
</dbReference>
<dbReference type="SUPFAM" id="SSF53474">
    <property type="entry name" value="alpha/beta-Hydrolases"/>
    <property type="match status" value="1"/>
</dbReference>
<name>A0ABT9YWQ3_9BACI</name>
<dbReference type="EMBL" id="JAUSTZ010000001">
    <property type="protein sequence ID" value="MDQ0224032.1"/>
    <property type="molecule type" value="Genomic_DNA"/>
</dbReference>